<feature type="transmembrane region" description="Helical" evidence="6">
    <location>
        <begin position="228"/>
        <end position="246"/>
    </location>
</feature>
<feature type="transmembrane region" description="Helical" evidence="6">
    <location>
        <begin position="7"/>
        <end position="37"/>
    </location>
</feature>
<feature type="transmembrane region" description="Helical" evidence="6">
    <location>
        <begin position="191"/>
        <end position="216"/>
    </location>
</feature>
<dbReference type="PANTHER" id="PTHR43701:SF2">
    <property type="entry name" value="MEMBRANE TRANSPORTER PROTEIN YJNA-RELATED"/>
    <property type="match status" value="1"/>
</dbReference>
<name>A0ABQ1NNY6_9BACI</name>
<keyword evidence="3 6" id="KW-0812">Transmembrane</keyword>
<comment type="caution">
    <text evidence="7">The sequence shown here is derived from an EMBL/GenBank/DDBJ whole genome shotgun (WGS) entry which is preliminary data.</text>
</comment>
<comment type="subcellular location">
    <subcellularLocation>
        <location evidence="6">Cell membrane</location>
        <topology evidence="6">Multi-pass membrane protein</topology>
    </subcellularLocation>
    <subcellularLocation>
        <location evidence="1">Membrane</location>
        <topology evidence="1">Multi-pass membrane protein</topology>
    </subcellularLocation>
</comment>
<gene>
    <name evidence="7" type="ORF">GCM10007216_10160</name>
</gene>
<evidence type="ECO:0000256" key="2">
    <source>
        <dbReference type="ARBA" id="ARBA00009142"/>
    </source>
</evidence>
<dbReference type="Pfam" id="PF01925">
    <property type="entry name" value="TauE"/>
    <property type="match status" value="1"/>
</dbReference>
<evidence type="ECO:0000313" key="7">
    <source>
        <dbReference type="EMBL" id="GGC81595.1"/>
    </source>
</evidence>
<accession>A0ABQ1NNY6</accession>
<evidence type="ECO:0000256" key="5">
    <source>
        <dbReference type="ARBA" id="ARBA00023136"/>
    </source>
</evidence>
<proteinExistence type="inferred from homology"/>
<feature type="transmembrane region" description="Helical" evidence="6">
    <location>
        <begin position="113"/>
        <end position="131"/>
    </location>
</feature>
<organism evidence="7 8">
    <name type="scientific">Thalassobacillus devorans</name>
    <dbReference type="NCBI Taxonomy" id="279813"/>
    <lineage>
        <taxon>Bacteria</taxon>
        <taxon>Bacillati</taxon>
        <taxon>Bacillota</taxon>
        <taxon>Bacilli</taxon>
        <taxon>Bacillales</taxon>
        <taxon>Bacillaceae</taxon>
        <taxon>Thalassobacillus</taxon>
    </lineage>
</organism>
<evidence type="ECO:0000256" key="3">
    <source>
        <dbReference type="ARBA" id="ARBA00022692"/>
    </source>
</evidence>
<dbReference type="PANTHER" id="PTHR43701">
    <property type="entry name" value="MEMBRANE TRANSPORTER PROTEIN MJ0441-RELATED"/>
    <property type="match status" value="1"/>
</dbReference>
<evidence type="ECO:0000256" key="1">
    <source>
        <dbReference type="ARBA" id="ARBA00004141"/>
    </source>
</evidence>
<dbReference type="InterPro" id="IPR002781">
    <property type="entry name" value="TM_pro_TauE-like"/>
</dbReference>
<keyword evidence="4 6" id="KW-1133">Transmembrane helix</keyword>
<dbReference type="InterPro" id="IPR051598">
    <property type="entry name" value="TSUP/Inactive_protease-like"/>
</dbReference>
<feature type="transmembrane region" description="Helical" evidence="6">
    <location>
        <begin position="164"/>
        <end position="185"/>
    </location>
</feature>
<feature type="transmembrane region" description="Helical" evidence="6">
    <location>
        <begin position="57"/>
        <end position="76"/>
    </location>
</feature>
<feature type="transmembrane region" description="Helical" evidence="6">
    <location>
        <begin position="258"/>
        <end position="276"/>
    </location>
</feature>
<dbReference type="Proteomes" id="UP000619534">
    <property type="component" value="Unassembled WGS sequence"/>
</dbReference>
<evidence type="ECO:0000256" key="4">
    <source>
        <dbReference type="ARBA" id="ARBA00022989"/>
    </source>
</evidence>
<evidence type="ECO:0000256" key="6">
    <source>
        <dbReference type="RuleBase" id="RU363041"/>
    </source>
</evidence>
<dbReference type="EMBL" id="BMCJ01000002">
    <property type="protein sequence ID" value="GGC81595.1"/>
    <property type="molecule type" value="Genomic_DNA"/>
</dbReference>
<feature type="transmembrane region" description="Helical" evidence="6">
    <location>
        <begin position="88"/>
        <end position="107"/>
    </location>
</feature>
<reference evidence="8" key="1">
    <citation type="journal article" date="2019" name="Int. J. Syst. Evol. Microbiol.">
        <title>The Global Catalogue of Microorganisms (GCM) 10K type strain sequencing project: providing services to taxonomists for standard genome sequencing and annotation.</title>
        <authorList>
            <consortium name="The Broad Institute Genomics Platform"/>
            <consortium name="The Broad Institute Genome Sequencing Center for Infectious Disease"/>
            <person name="Wu L."/>
            <person name="Ma J."/>
        </authorList>
    </citation>
    <scope>NUCLEOTIDE SEQUENCE [LARGE SCALE GENOMIC DNA]</scope>
    <source>
        <strain evidence="8">CCM 7282</strain>
    </source>
</reference>
<comment type="similarity">
    <text evidence="2 6">Belongs to the 4-toluene sulfonate uptake permease (TSUP) (TC 2.A.102) family.</text>
</comment>
<keyword evidence="6" id="KW-1003">Cell membrane</keyword>
<protein>
    <recommendedName>
        <fullName evidence="6">Probable membrane transporter protein</fullName>
    </recommendedName>
</protein>
<evidence type="ECO:0000313" key="8">
    <source>
        <dbReference type="Proteomes" id="UP000619534"/>
    </source>
</evidence>
<sequence>MGVTYMVIVLIVSAIIGLVSAFVGSIAGLGGGIVLVPTMLFLSQMFDVFSWATPQKIVGISIVTMIFTGMSSAFSYMKSKRVDIKSGWIFLIGSIPGGILGSYLNQFFSGDKFSLFFGVLMLFLFGVFFLPRKSNMGVLEKEQAGMQREVEIEGEIHRYGYRPLAGVLLAFSIGMLSGLFGIGGGSMMVPAMILLFGFPAHIATATSMFMIFFMSISNSITHILLGNIEWIYTLAFIPGAYIGGMLGAQVNKLLKGQYVEWVLRIMLLIIAIRLILQGIG</sequence>
<keyword evidence="5 6" id="KW-0472">Membrane</keyword>
<keyword evidence="8" id="KW-1185">Reference proteome</keyword>